<dbReference type="EMBL" id="JAVDXQ010000003">
    <property type="protein sequence ID" value="MDR7296835.1"/>
    <property type="molecule type" value="Genomic_DNA"/>
</dbReference>
<organism evidence="2 3">
    <name type="scientific">Pelomonas aquatica</name>
    <dbReference type="NCBI Taxonomy" id="431058"/>
    <lineage>
        <taxon>Bacteria</taxon>
        <taxon>Pseudomonadati</taxon>
        <taxon>Pseudomonadota</taxon>
        <taxon>Betaproteobacteria</taxon>
        <taxon>Burkholderiales</taxon>
        <taxon>Sphaerotilaceae</taxon>
        <taxon>Roseateles</taxon>
    </lineage>
</organism>
<evidence type="ECO:0008006" key="4">
    <source>
        <dbReference type="Google" id="ProtNLM"/>
    </source>
</evidence>
<accession>A0ABU1ZA11</accession>
<dbReference type="PROSITE" id="PS51257">
    <property type="entry name" value="PROKAR_LIPOPROTEIN"/>
    <property type="match status" value="1"/>
</dbReference>
<dbReference type="Pfam" id="PF19795">
    <property type="entry name" value="DUF6279"/>
    <property type="match status" value="1"/>
</dbReference>
<sequence>MPLLLKRTAAVFSLAVLLALIGCSSLTLAYNQLPLLAGLWADRYLDLDSGQERRLKEKLQAWQAWHRREELPQWLALVRQAQAALEDGVTQDELLALERGARASVERSLQHAAPLAAPLLAELKPEQWQHLQKKMDEKTEEWREKNAGRDGPDERAKRYTNNLQRWLGDLDRPVRRQARADAEGWHFDLPTMAQARAARQARTLEALRAWSRQDLAGGTGLLMRNLQPLPAEQPYRDQVMASLVKLLNGLTPEQRRQVHQHWSQWEAELRSLQQG</sequence>
<comment type="caution">
    <text evidence="2">The sequence shown here is derived from an EMBL/GenBank/DDBJ whole genome shotgun (WGS) entry which is preliminary data.</text>
</comment>
<evidence type="ECO:0000313" key="3">
    <source>
        <dbReference type="Proteomes" id="UP001180536"/>
    </source>
</evidence>
<dbReference type="Proteomes" id="UP001180536">
    <property type="component" value="Unassembled WGS sequence"/>
</dbReference>
<evidence type="ECO:0000256" key="1">
    <source>
        <dbReference type="SAM" id="MobiDB-lite"/>
    </source>
</evidence>
<keyword evidence="3" id="KW-1185">Reference proteome</keyword>
<dbReference type="RefSeq" id="WP_310344397.1">
    <property type="nucleotide sequence ID" value="NZ_JAVDXQ010000003.1"/>
</dbReference>
<feature type="region of interest" description="Disordered" evidence="1">
    <location>
        <begin position="134"/>
        <end position="156"/>
    </location>
</feature>
<gene>
    <name evidence="2" type="ORF">J2X16_002182</name>
</gene>
<reference evidence="2 3" key="1">
    <citation type="submission" date="2023-07" db="EMBL/GenBank/DDBJ databases">
        <title>Sorghum-associated microbial communities from plants grown in Nebraska, USA.</title>
        <authorList>
            <person name="Schachtman D."/>
        </authorList>
    </citation>
    <scope>NUCLEOTIDE SEQUENCE [LARGE SCALE GENOMIC DNA]</scope>
    <source>
        <strain evidence="2 3">BE310</strain>
    </source>
</reference>
<proteinExistence type="predicted"/>
<protein>
    <recommendedName>
        <fullName evidence="4">Lipoprotein</fullName>
    </recommendedName>
</protein>
<name>A0ABU1ZA11_9BURK</name>
<evidence type="ECO:0000313" key="2">
    <source>
        <dbReference type="EMBL" id="MDR7296835.1"/>
    </source>
</evidence>